<organism evidence="2 3">
    <name type="scientific">Meganyctiphanes norvegica</name>
    <name type="common">Northern krill</name>
    <name type="synonym">Thysanopoda norvegica</name>
    <dbReference type="NCBI Taxonomy" id="48144"/>
    <lineage>
        <taxon>Eukaryota</taxon>
        <taxon>Metazoa</taxon>
        <taxon>Ecdysozoa</taxon>
        <taxon>Arthropoda</taxon>
        <taxon>Crustacea</taxon>
        <taxon>Multicrustacea</taxon>
        <taxon>Malacostraca</taxon>
        <taxon>Eumalacostraca</taxon>
        <taxon>Eucarida</taxon>
        <taxon>Euphausiacea</taxon>
        <taxon>Euphausiidae</taxon>
        <taxon>Meganyctiphanes</taxon>
    </lineage>
</organism>
<keyword evidence="3" id="KW-1185">Reference proteome</keyword>
<dbReference type="EMBL" id="CAXKWB010149364">
    <property type="protein sequence ID" value="CAL4247912.1"/>
    <property type="molecule type" value="Genomic_DNA"/>
</dbReference>
<sequence length="139" mass="16327">GGSKQKPEQYSPICLTSHVMTFFERVIKKRIIKHLIEKQSFNDGQHGIVHGRSTQTQLLSHYNEIYNALMERKRLDTIFLDFAKAFDKVDHEILLEKVRKHKISGKLEIWVREFLRNRKFREVANGCMSEEENVLSGVL</sequence>
<evidence type="ECO:0000259" key="1">
    <source>
        <dbReference type="Pfam" id="PF00078"/>
    </source>
</evidence>
<evidence type="ECO:0000313" key="3">
    <source>
        <dbReference type="Proteomes" id="UP001497623"/>
    </source>
</evidence>
<dbReference type="AlphaFoldDB" id="A0AAV2SVY9"/>
<name>A0AAV2SVY9_MEGNR</name>
<gene>
    <name evidence="2" type="ORF">MNOR_LOCUS41348</name>
</gene>
<dbReference type="GO" id="GO:0071897">
    <property type="term" value="P:DNA biosynthetic process"/>
    <property type="evidence" value="ECO:0007669"/>
    <property type="project" value="UniProtKB-ARBA"/>
</dbReference>
<feature type="domain" description="Reverse transcriptase" evidence="1">
    <location>
        <begin position="5"/>
        <end position="122"/>
    </location>
</feature>
<dbReference type="Proteomes" id="UP001497623">
    <property type="component" value="Unassembled WGS sequence"/>
</dbReference>
<dbReference type="InterPro" id="IPR043502">
    <property type="entry name" value="DNA/RNA_pol_sf"/>
</dbReference>
<dbReference type="SUPFAM" id="SSF56672">
    <property type="entry name" value="DNA/RNA polymerases"/>
    <property type="match status" value="1"/>
</dbReference>
<dbReference type="Pfam" id="PF00078">
    <property type="entry name" value="RVT_1"/>
    <property type="match status" value="1"/>
</dbReference>
<reference evidence="2 3" key="1">
    <citation type="submission" date="2024-05" db="EMBL/GenBank/DDBJ databases">
        <authorList>
            <person name="Wallberg A."/>
        </authorList>
    </citation>
    <scope>NUCLEOTIDE SEQUENCE [LARGE SCALE GENOMIC DNA]</scope>
</reference>
<feature type="non-terminal residue" evidence="2">
    <location>
        <position position="139"/>
    </location>
</feature>
<protein>
    <recommendedName>
        <fullName evidence="1">Reverse transcriptase domain-containing protein</fullName>
    </recommendedName>
</protein>
<dbReference type="PANTHER" id="PTHR19446">
    <property type="entry name" value="REVERSE TRANSCRIPTASES"/>
    <property type="match status" value="1"/>
</dbReference>
<evidence type="ECO:0000313" key="2">
    <source>
        <dbReference type="EMBL" id="CAL4247912.1"/>
    </source>
</evidence>
<comment type="caution">
    <text evidence="2">The sequence shown here is derived from an EMBL/GenBank/DDBJ whole genome shotgun (WGS) entry which is preliminary data.</text>
</comment>
<accession>A0AAV2SVY9</accession>
<proteinExistence type="predicted"/>
<feature type="non-terminal residue" evidence="2">
    <location>
        <position position="1"/>
    </location>
</feature>
<dbReference type="InterPro" id="IPR000477">
    <property type="entry name" value="RT_dom"/>
</dbReference>